<dbReference type="OrthoDB" id="5222339at2759"/>
<feature type="region of interest" description="Disordered" evidence="2">
    <location>
        <begin position="444"/>
        <end position="468"/>
    </location>
</feature>
<feature type="region of interest" description="Disordered" evidence="2">
    <location>
        <begin position="15"/>
        <end position="78"/>
    </location>
</feature>
<evidence type="ECO:0000259" key="3">
    <source>
        <dbReference type="PROSITE" id="PS50137"/>
    </source>
</evidence>
<dbReference type="RefSeq" id="XP_056074452.1">
    <property type="nucleotide sequence ID" value="XM_056210979.1"/>
</dbReference>
<reference evidence="4" key="1">
    <citation type="submission" date="2022-10" db="EMBL/GenBank/DDBJ databases">
        <title>Tapping the CABI collections for fungal endophytes: first genome assemblies for Collariella, Neodidymelliopsis, Ascochyta clinopodiicola, Didymella pomorum, Didymosphaeria variabile, Neocosmospora piperis and Neocucurbitaria cava.</title>
        <authorList>
            <person name="Hill R."/>
        </authorList>
    </citation>
    <scope>NUCLEOTIDE SEQUENCE</scope>
    <source>
        <strain evidence="4">IMI 356815</strain>
    </source>
</reference>
<proteinExistence type="predicted"/>
<comment type="caution">
    <text evidence="4">The sequence shown here is derived from an EMBL/GenBank/DDBJ whole genome shotgun (WGS) entry which is preliminary data.</text>
</comment>
<name>A0A9W9CEF4_9PLEO</name>
<gene>
    <name evidence="4" type="ORF">N0V89_002169</name>
</gene>
<evidence type="ECO:0000313" key="4">
    <source>
        <dbReference type="EMBL" id="KAJ4357593.1"/>
    </source>
</evidence>
<evidence type="ECO:0000313" key="5">
    <source>
        <dbReference type="Proteomes" id="UP001140513"/>
    </source>
</evidence>
<protein>
    <recommendedName>
        <fullName evidence="3">DRBM domain-containing protein</fullName>
    </recommendedName>
</protein>
<sequence>MPAGDDLLRYFIVPGKSSGNFPVSPSKSPPSSPISHSSHQEEYWRALGQLQDEPKSPTNSRKRREMEADTAPCVPAFSGPSNMPGQILSIEEFRALRQNSTPTATDALEAPQPRALAPRSSRYTIELHEKYQAYGIPRPDFVFSGDSVVGFCVRTDFLGRELRVDGSCGSKQEAKETLSEICMGVIDELEREGKLERAPKAKKQKTQTTQQEVVKKEKEIVVNYIGQLLEFRRSTASSQPTYVDYQLGQSFSCELTIDGHPSTFGDRTTYFPSKKAARQHAAGCAVKHFQAEGLWPDTYTELGGIKKVKSPPLSDSNTPTPLASTDPVDTLAGASSYAQCVAQIAAQLGLNTPEWRYAPSPAAAQGFHTVSCFFKNGGPHEGPIGEVRHVFGKKKAKEECGMLVLQYLKGVREKRMEYARGVMAGMKGDTEVVASRAVGKPAGGEVEFRTGEETSEDEGFDTANEAMD</sequence>
<dbReference type="AlphaFoldDB" id="A0A9W9CEF4"/>
<dbReference type="InterPro" id="IPR014720">
    <property type="entry name" value="dsRBD_dom"/>
</dbReference>
<dbReference type="PROSITE" id="PS50137">
    <property type="entry name" value="DS_RBD"/>
    <property type="match status" value="1"/>
</dbReference>
<dbReference type="GeneID" id="80905699"/>
<organism evidence="4 5">
    <name type="scientific">Didymosphaeria variabile</name>
    <dbReference type="NCBI Taxonomy" id="1932322"/>
    <lineage>
        <taxon>Eukaryota</taxon>
        <taxon>Fungi</taxon>
        <taxon>Dikarya</taxon>
        <taxon>Ascomycota</taxon>
        <taxon>Pezizomycotina</taxon>
        <taxon>Dothideomycetes</taxon>
        <taxon>Pleosporomycetidae</taxon>
        <taxon>Pleosporales</taxon>
        <taxon>Massarineae</taxon>
        <taxon>Didymosphaeriaceae</taxon>
        <taxon>Didymosphaeria</taxon>
    </lineage>
</organism>
<feature type="domain" description="DRBM" evidence="3">
    <location>
        <begin position="223"/>
        <end position="291"/>
    </location>
</feature>
<accession>A0A9W9CEF4</accession>
<dbReference type="Proteomes" id="UP001140513">
    <property type="component" value="Unassembled WGS sequence"/>
</dbReference>
<dbReference type="Gene3D" id="3.30.160.20">
    <property type="match status" value="1"/>
</dbReference>
<keyword evidence="1" id="KW-0694">RNA-binding</keyword>
<evidence type="ECO:0000256" key="1">
    <source>
        <dbReference type="PROSITE-ProRule" id="PRU00266"/>
    </source>
</evidence>
<dbReference type="EMBL" id="JAPEUX010000002">
    <property type="protein sequence ID" value="KAJ4357593.1"/>
    <property type="molecule type" value="Genomic_DNA"/>
</dbReference>
<dbReference type="SUPFAM" id="SSF54768">
    <property type="entry name" value="dsRNA-binding domain-like"/>
    <property type="match status" value="1"/>
</dbReference>
<evidence type="ECO:0000256" key="2">
    <source>
        <dbReference type="SAM" id="MobiDB-lite"/>
    </source>
</evidence>
<keyword evidence="5" id="KW-1185">Reference proteome</keyword>
<dbReference type="GO" id="GO:0003723">
    <property type="term" value="F:RNA binding"/>
    <property type="evidence" value="ECO:0007669"/>
    <property type="project" value="UniProtKB-UniRule"/>
</dbReference>